<dbReference type="SUPFAM" id="SSF53383">
    <property type="entry name" value="PLP-dependent transferases"/>
    <property type="match status" value="1"/>
</dbReference>
<evidence type="ECO:0000313" key="3">
    <source>
        <dbReference type="Proteomes" id="UP001549749"/>
    </source>
</evidence>
<keyword evidence="2" id="KW-0032">Aminotransferase</keyword>
<proteinExistence type="predicted"/>
<dbReference type="GO" id="GO:0008483">
    <property type="term" value="F:transaminase activity"/>
    <property type="evidence" value="ECO:0007669"/>
    <property type="project" value="UniProtKB-KW"/>
</dbReference>
<dbReference type="RefSeq" id="WP_354660204.1">
    <property type="nucleotide sequence ID" value="NZ_JBEXAC010000001.1"/>
</dbReference>
<dbReference type="InterPro" id="IPR015424">
    <property type="entry name" value="PyrdxlP-dep_Trfase"/>
</dbReference>
<gene>
    <name evidence="2" type="ORF">ABR189_09330</name>
</gene>
<dbReference type="Gene3D" id="3.90.1150.10">
    <property type="entry name" value="Aspartate Aminotransferase, domain 1"/>
    <property type="match status" value="1"/>
</dbReference>
<evidence type="ECO:0000313" key="2">
    <source>
        <dbReference type="EMBL" id="MET6997569.1"/>
    </source>
</evidence>
<keyword evidence="3" id="KW-1185">Reference proteome</keyword>
<dbReference type="InterPro" id="IPR004839">
    <property type="entry name" value="Aminotransferase_I/II_large"/>
</dbReference>
<dbReference type="Gene3D" id="3.40.640.10">
    <property type="entry name" value="Type I PLP-dependent aspartate aminotransferase-like (Major domain)"/>
    <property type="match status" value="1"/>
</dbReference>
<dbReference type="InterPro" id="IPR015422">
    <property type="entry name" value="PyrdxlP-dep_Trfase_small"/>
</dbReference>
<organism evidence="2 3">
    <name type="scientific">Chitinophaga defluvii</name>
    <dbReference type="NCBI Taxonomy" id="3163343"/>
    <lineage>
        <taxon>Bacteria</taxon>
        <taxon>Pseudomonadati</taxon>
        <taxon>Bacteroidota</taxon>
        <taxon>Chitinophagia</taxon>
        <taxon>Chitinophagales</taxon>
        <taxon>Chitinophagaceae</taxon>
        <taxon>Chitinophaga</taxon>
    </lineage>
</organism>
<sequence length="356" mass="39758">MLNLRVNYPSVKQEMDVFQAYTQSLAAPEKYALLQPPGYAPDEAATKVICNWLQVQEEDIRQCSEIAAVPSANNALFCILSVLRKTNTAIGAETFTFPGFRFCAAELGYQVDAIACDEEGILPVALQQYLETSNSKLVYLQPTVHNPTTSVMSLQRRQEIIAVIKTFKDVYLLEDDAYRFLHADPPPSFLQLIPERTFHVYSFSKAFNPILKAAYIVYPKGSLRGIDNIIGFTASSACALFIDFGIHLMQGEQLKNIIKEKQRIALEWHARVKELFQGLSYQMFPGSFHIWLKLEHGLTSSALTSYLHSQDIDVPDGAAFAVNGDTEHVRIALGTAWHSDKMLPALTTIAAACKRC</sequence>
<dbReference type="Pfam" id="PF00155">
    <property type="entry name" value="Aminotran_1_2"/>
    <property type="match status" value="1"/>
</dbReference>
<name>A0ABV2T3H1_9BACT</name>
<evidence type="ECO:0000259" key="1">
    <source>
        <dbReference type="Pfam" id="PF00155"/>
    </source>
</evidence>
<reference evidence="2 3" key="1">
    <citation type="submission" date="2024-06" db="EMBL/GenBank/DDBJ databases">
        <title>Chitinophaga defluvii sp. nov., isolated from municipal sewage.</title>
        <authorList>
            <person name="Zhang L."/>
        </authorList>
    </citation>
    <scope>NUCLEOTIDE SEQUENCE [LARGE SCALE GENOMIC DNA]</scope>
    <source>
        <strain evidence="2 3">H8</strain>
    </source>
</reference>
<keyword evidence="2" id="KW-0808">Transferase</keyword>
<accession>A0ABV2T3H1</accession>
<dbReference type="Proteomes" id="UP001549749">
    <property type="component" value="Unassembled WGS sequence"/>
</dbReference>
<dbReference type="EMBL" id="JBEXAC010000001">
    <property type="protein sequence ID" value="MET6997569.1"/>
    <property type="molecule type" value="Genomic_DNA"/>
</dbReference>
<dbReference type="PANTHER" id="PTHR46577">
    <property type="entry name" value="HTH-TYPE TRANSCRIPTIONAL REGULATORY PROTEIN GABR"/>
    <property type="match status" value="1"/>
</dbReference>
<dbReference type="InterPro" id="IPR051446">
    <property type="entry name" value="HTH_trans_reg/aminotransferase"/>
</dbReference>
<dbReference type="PANTHER" id="PTHR46577:SF1">
    <property type="entry name" value="HTH-TYPE TRANSCRIPTIONAL REGULATORY PROTEIN GABR"/>
    <property type="match status" value="1"/>
</dbReference>
<feature type="domain" description="Aminotransferase class I/classII large" evidence="1">
    <location>
        <begin position="2"/>
        <end position="343"/>
    </location>
</feature>
<dbReference type="CDD" id="cd00609">
    <property type="entry name" value="AAT_like"/>
    <property type="match status" value="1"/>
</dbReference>
<comment type="caution">
    <text evidence="2">The sequence shown here is derived from an EMBL/GenBank/DDBJ whole genome shotgun (WGS) entry which is preliminary data.</text>
</comment>
<dbReference type="InterPro" id="IPR015421">
    <property type="entry name" value="PyrdxlP-dep_Trfase_major"/>
</dbReference>
<protein>
    <submittedName>
        <fullName evidence="2">PLP-dependent aminotransferase family protein</fullName>
    </submittedName>
</protein>